<dbReference type="InterPro" id="IPR025827">
    <property type="entry name" value="Zn_ribbon_recom_dom"/>
</dbReference>
<dbReference type="InterPro" id="IPR038109">
    <property type="entry name" value="DNA_bind_recomb_sf"/>
</dbReference>
<gene>
    <name evidence="4" type="ORF">D0435_10780</name>
</gene>
<dbReference type="Pfam" id="PF07508">
    <property type="entry name" value="Recombinase"/>
    <property type="match status" value="1"/>
</dbReference>
<dbReference type="Gene3D" id="3.90.1750.20">
    <property type="entry name" value="Putative Large Serine Recombinase, Chain B, Domain 2"/>
    <property type="match status" value="1"/>
</dbReference>
<evidence type="ECO:0000313" key="4">
    <source>
        <dbReference type="EMBL" id="NBH62137.1"/>
    </source>
</evidence>
<dbReference type="Proteomes" id="UP000446866">
    <property type="component" value="Unassembled WGS sequence"/>
</dbReference>
<protein>
    <submittedName>
        <fullName evidence="4">Recombinase family protein</fullName>
    </submittedName>
</protein>
<dbReference type="AlphaFoldDB" id="A0A845QN61"/>
<accession>A0A845QN61</accession>
<evidence type="ECO:0000313" key="5">
    <source>
        <dbReference type="Proteomes" id="UP000446866"/>
    </source>
</evidence>
<feature type="domain" description="Resolvase/invertase-type recombinase catalytic" evidence="2">
    <location>
        <begin position="8"/>
        <end position="160"/>
    </location>
</feature>
<name>A0A845QN61_9FIRM</name>
<dbReference type="Gene3D" id="3.40.50.1390">
    <property type="entry name" value="Resolvase, N-terminal catalytic domain"/>
    <property type="match status" value="1"/>
</dbReference>
<dbReference type="RefSeq" id="WP_160202424.1">
    <property type="nucleotide sequence ID" value="NZ_QXWK01000020.1"/>
</dbReference>
<dbReference type="PANTHER" id="PTHR30461">
    <property type="entry name" value="DNA-INVERTASE FROM LAMBDOID PROPHAGE"/>
    <property type="match status" value="1"/>
</dbReference>
<proteinExistence type="predicted"/>
<dbReference type="SUPFAM" id="SSF53041">
    <property type="entry name" value="Resolvase-like"/>
    <property type="match status" value="1"/>
</dbReference>
<evidence type="ECO:0000259" key="3">
    <source>
        <dbReference type="PROSITE" id="PS51737"/>
    </source>
</evidence>
<dbReference type="Pfam" id="PF13408">
    <property type="entry name" value="Zn_ribbon_recom"/>
    <property type="match status" value="1"/>
</dbReference>
<dbReference type="SMART" id="SM00857">
    <property type="entry name" value="Resolvase"/>
    <property type="match status" value="1"/>
</dbReference>
<sequence length="510" mass="59322">MKPMELWNTYMYLRKSRKDEQHLDEPIEVTLARHHDTLNRLAKAKSLNVVKVYKEVQTGDSIAVRPMMLELLADIEEGLVDAVLVMDIDRLGRGDLQDQGYILNLFKRKHVRIITPDKTYDLSDETDEDMFDFKAFFARKELVTIKRRFARGKQASLNAGNYIGTNAPFGYRKENKTLCIVEEEAKIIKLMFDLYVNKGYGDTRIARYLKDHGIKNHNGADWQRTTIRRILNNPIYIGKVAWNKRDFTYKDGRRVGSTLKSIEDWNIYEGKHEGIIDEETFWKAQDLAKERIVPHIYSRNLSNPLSYLIKCSACGRTMSQRSSTKKKPTLRCSQSCGGVMSTYIDIVEERLISQVRDILEGLQWKYRDIDPAAELEEEIDLTSQVIENARKEIKKLMEKRQRQYDLLEEGTYTSEDFLQRGKVIAAATEKEYALISEAEEKIKILEEKKLHSESTLPRITSAIEFIDHVYENLDPQHKNEFLCGLIDHVVYDKPKGSNPLDFKLEIHLKL</sequence>
<evidence type="ECO:0000259" key="2">
    <source>
        <dbReference type="PROSITE" id="PS51736"/>
    </source>
</evidence>
<dbReference type="InterPro" id="IPR006119">
    <property type="entry name" value="Resolv_N"/>
</dbReference>
<dbReference type="InterPro" id="IPR036162">
    <property type="entry name" value="Resolvase-like_N_sf"/>
</dbReference>
<dbReference type="PROSITE" id="PS51737">
    <property type="entry name" value="RECOMBINASE_DNA_BIND"/>
    <property type="match status" value="1"/>
</dbReference>
<keyword evidence="1" id="KW-0175">Coiled coil</keyword>
<dbReference type="InterPro" id="IPR050639">
    <property type="entry name" value="SSR_resolvase"/>
</dbReference>
<dbReference type="GO" id="GO:0000150">
    <property type="term" value="F:DNA strand exchange activity"/>
    <property type="evidence" value="ECO:0007669"/>
    <property type="project" value="InterPro"/>
</dbReference>
<dbReference type="InterPro" id="IPR011109">
    <property type="entry name" value="DNA_bind_recombinase_dom"/>
</dbReference>
<dbReference type="PANTHER" id="PTHR30461:SF23">
    <property type="entry name" value="DNA RECOMBINASE-RELATED"/>
    <property type="match status" value="1"/>
</dbReference>
<organism evidence="4 5">
    <name type="scientific">Anaerotruncus colihominis</name>
    <dbReference type="NCBI Taxonomy" id="169435"/>
    <lineage>
        <taxon>Bacteria</taxon>
        <taxon>Bacillati</taxon>
        <taxon>Bacillota</taxon>
        <taxon>Clostridia</taxon>
        <taxon>Eubacteriales</taxon>
        <taxon>Oscillospiraceae</taxon>
        <taxon>Anaerotruncus</taxon>
    </lineage>
</organism>
<dbReference type="Pfam" id="PF00239">
    <property type="entry name" value="Resolvase"/>
    <property type="match status" value="1"/>
</dbReference>
<dbReference type="PROSITE" id="PS51736">
    <property type="entry name" value="RECOMBINASES_3"/>
    <property type="match status" value="1"/>
</dbReference>
<dbReference type="EMBL" id="QXWK01000020">
    <property type="protein sequence ID" value="NBH62137.1"/>
    <property type="molecule type" value="Genomic_DNA"/>
</dbReference>
<evidence type="ECO:0000256" key="1">
    <source>
        <dbReference type="SAM" id="Coils"/>
    </source>
</evidence>
<reference evidence="4 5" key="1">
    <citation type="submission" date="2018-08" db="EMBL/GenBank/DDBJ databases">
        <title>Murine metabolic-syndrome-specific gut microbial biobank.</title>
        <authorList>
            <person name="Liu C."/>
        </authorList>
    </citation>
    <scope>NUCLEOTIDE SEQUENCE [LARGE SCALE GENOMIC DNA]</scope>
    <source>
        <strain evidence="4 5">28</strain>
    </source>
</reference>
<keyword evidence="5" id="KW-1185">Reference proteome</keyword>
<feature type="domain" description="Recombinase" evidence="3">
    <location>
        <begin position="168"/>
        <end position="294"/>
    </location>
</feature>
<dbReference type="CDD" id="cd00338">
    <property type="entry name" value="Ser_Recombinase"/>
    <property type="match status" value="1"/>
</dbReference>
<comment type="caution">
    <text evidence="4">The sequence shown here is derived from an EMBL/GenBank/DDBJ whole genome shotgun (WGS) entry which is preliminary data.</text>
</comment>
<dbReference type="GO" id="GO:0003677">
    <property type="term" value="F:DNA binding"/>
    <property type="evidence" value="ECO:0007669"/>
    <property type="project" value="InterPro"/>
</dbReference>
<feature type="coiled-coil region" evidence="1">
    <location>
        <begin position="372"/>
        <end position="455"/>
    </location>
</feature>